<evidence type="ECO:0000313" key="2">
    <source>
        <dbReference type="Proteomes" id="UP001497535"/>
    </source>
</evidence>
<proteinExistence type="predicted"/>
<sequence length="520" mass="61903">MFNEDGVVNMDILLQNISNTNLVEYGLKMNEKLGKKRVDKMYYQQIINFYKNFININLKNHLENNWNYYCYIEKNVEFERPEEWAVHYSNEIGMQNDGFRLEYIGEIDNFDINKEEYKLTLKQKENIFEALTRNSNLHKVTFFEADNILKIIISKNNLEEQSQTKQQQQTQSHSKDEIQTEFVKNITQTSSSLSADKENIYKRIKSELKKIIQDDTEENKILKTSKVNSEFFQQFEWNIKLKIKYQKCLELILFLKAILLNNSELKELNNSIFLQINEKYELINLNEINKEIEELNLNKNSKEGKKLEKVVKLSEYVYEKIRELNYKLLNKNNVKNCKKDLDEVSKEIINLIKLINKINPLIGYFEELKEIEKKVKKRNKKEKKENDGFTDEEINLGNEILNKINNLIDKAVKEFNEGIEEKYKILKENAEKIIFGNKENKNYFYLEILPEIDEIKNYFKYSGDLFVGYCLTKRIENSFNKDGTVKFSDFLSDGVGHEYGLELKEFLGQTRIDMKYININ</sequence>
<protein>
    <submittedName>
        <fullName evidence="1">Uncharacterized protein</fullName>
    </submittedName>
</protein>
<reference evidence="1" key="1">
    <citation type="submission" date="2023-11" db="EMBL/GenBank/DDBJ databases">
        <authorList>
            <person name="Poullet M."/>
        </authorList>
    </citation>
    <scope>NUCLEOTIDE SEQUENCE</scope>
    <source>
        <strain evidence="1">E1834</strain>
    </source>
</reference>
<organism evidence="1 2">
    <name type="scientific">Meloidogyne enterolobii</name>
    <name type="common">Root-knot nematode worm</name>
    <name type="synonym">Meloidogyne mayaguensis</name>
    <dbReference type="NCBI Taxonomy" id="390850"/>
    <lineage>
        <taxon>Eukaryota</taxon>
        <taxon>Metazoa</taxon>
        <taxon>Ecdysozoa</taxon>
        <taxon>Nematoda</taxon>
        <taxon>Chromadorea</taxon>
        <taxon>Rhabditida</taxon>
        <taxon>Tylenchina</taxon>
        <taxon>Tylenchomorpha</taxon>
        <taxon>Tylenchoidea</taxon>
        <taxon>Meloidogynidae</taxon>
        <taxon>Meloidogyninae</taxon>
        <taxon>Meloidogyne</taxon>
    </lineage>
</organism>
<accession>A0ACB0ZVC7</accession>
<dbReference type="Proteomes" id="UP001497535">
    <property type="component" value="Unassembled WGS sequence"/>
</dbReference>
<comment type="caution">
    <text evidence="1">The sequence shown here is derived from an EMBL/GenBank/DDBJ whole genome shotgun (WGS) entry which is preliminary data.</text>
</comment>
<dbReference type="EMBL" id="CAVMJV010000048">
    <property type="protein sequence ID" value="CAK5082856.1"/>
    <property type="molecule type" value="Genomic_DNA"/>
</dbReference>
<evidence type="ECO:0000313" key="1">
    <source>
        <dbReference type="EMBL" id="CAK5082856.1"/>
    </source>
</evidence>
<name>A0ACB0ZVC7_MELEN</name>
<keyword evidence="2" id="KW-1185">Reference proteome</keyword>
<gene>
    <name evidence="1" type="ORF">MENTE1834_LOCUS30159</name>
</gene>